<dbReference type="EMBL" id="CP090166">
    <property type="protein sequence ID" value="UJO16475.1"/>
    <property type="molecule type" value="Genomic_DNA"/>
</dbReference>
<dbReference type="RefSeq" id="XP_047760841.1">
    <property type="nucleotide sequence ID" value="XM_047904159.1"/>
</dbReference>
<protein>
    <submittedName>
        <fullName evidence="4">Oxidoreductase</fullName>
    </submittedName>
</protein>
<organism evidence="4 5">
    <name type="scientific">Passalora fulva</name>
    <name type="common">Tomato leaf mold</name>
    <name type="synonym">Cladosporium fulvum</name>
    <dbReference type="NCBI Taxonomy" id="5499"/>
    <lineage>
        <taxon>Eukaryota</taxon>
        <taxon>Fungi</taxon>
        <taxon>Dikarya</taxon>
        <taxon>Ascomycota</taxon>
        <taxon>Pezizomycotina</taxon>
        <taxon>Dothideomycetes</taxon>
        <taxon>Dothideomycetidae</taxon>
        <taxon>Mycosphaerellales</taxon>
        <taxon>Mycosphaerellaceae</taxon>
        <taxon>Fulvia</taxon>
    </lineage>
</organism>
<dbReference type="InterPro" id="IPR044053">
    <property type="entry name" value="AsaB-like"/>
</dbReference>
<evidence type="ECO:0000313" key="4">
    <source>
        <dbReference type="EMBL" id="UJO16475.1"/>
    </source>
</evidence>
<comment type="similarity">
    <text evidence="2">Belongs to the asaB hydroxylase/desaturase family.</text>
</comment>
<accession>A0A9Q8LFE3</accession>
<name>A0A9Q8LFE3_PASFU</name>
<evidence type="ECO:0000313" key="5">
    <source>
        <dbReference type="Proteomes" id="UP000756132"/>
    </source>
</evidence>
<keyword evidence="5" id="KW-1185">Reference proteome</keyword>
<keyword evidence="1" id="KW-0560">Oxidoreductase</keyword>
<evidence type="ECO:0000256" key="2">
    <source>
        <dbReference type="ARBA" id="ARBA00023604"/>
    </source>
</evidence>
<dbReference type="OrthoDB" id="412788at2759"/>
<feature type="region of interest" description="Disordered" evidence="3">
    <location>
        <begin position="122"/>
        <end position="150"/>
    </location>
</feature>
<dbReference type="Proteomes" id="UP000756132">
    <property type="component" value="Chromosome 4"/>
</dbReference>
<dbReference type="PANTHER" id="PTHR34598">
    <property type="entry name" value="BLL6449 PROTEIN"/>
    <property type="match status" value="1"/>
</dbReference>
<reference evidence="4" key="1">
    <citation type="submission" date="2021-12" db="EMBL/GenBank/DDBJ databases">
        <authorList>
            <person name="Zaccaron A."/>
            <person name="Stergiopoulos I."/>
        </authorList>
    </citation>
    <scope>NUCLEOTIDE SEQUENCE</scope>
    <source>
        <strain evidence="4">Race5_Kim</strain>
    </source>
</reference>
<evidence type="ECO:0000256" key="3">
    <source>
        <dbReference type="SAM" id="MobiDB-lite"/>
    </source>
</evidence>
<proteinExistence type="inferred from homology"/>
<dbReference type="AlphaFoldDB" id="A0A9Q8LFE3"/>
<dbReference type="GO" id="GO:0016491">
    <property type="term" value="F:oxidoreductase activity"/>
    <property type="evidence" value="ECO:0007669"/>
    <property type="project" value="UniProtKB-KW"/>
</dbReference>
<gene>
    <name evidence="4" type="ORF">CLAFUR5_05011</name>
</gene>
<dbReference type="KEGG" id="ffu:CLAFUR5_05011"/>
<evidence type="ECO:0000256" key="1">
    <source>
        <dbReference type="ARBA" id="ARBA00023002"/>
    </source>
</evidence>
<sequence length="150" mass="16682">MMTSRKTVSAVLNHYDPINGPKYMNLSAAEVHSYKWTPVPVEITDIRSCDEDFTLDKNGFQLVEHKVDLSACADDASIREKLYPQLEEMLKRVTGATHAKASAHMVRESTIADLKARAERADSPLEVLPPGPATNVHVDKPHPFPLHSHS</sequence>
<dbReference type="PANTHER" id="PTHR34598:SF3">
    <property type="entry name" value="OXIDOREDUCTASE AN1597"/>
    <property type="match status" value="1"/>
</dbReference>
<dbReference type="GeneID" id="71984889"/>
<reference evidence="4" key="2">
    <citation type="journal article" date="2022" name="Microb. Genom.">
        <title>A chromosome-scale genome assembly of the tomato pathogen Cladosporium fulvum reveals a compartmentalized genome architecture and the presence of a dispensable chromosome.</title>
        <authorList>
            <person name="Zaccaron A.Z."/>
            <person name="Chen L.H."/>
            <person name="Samaras A."/>
            <person name="Stergiopoulos I."/>
        </authorList>
    </citation>
    <scope>NUCLEOTIDE SEQUENCE</scope>
    <source>
        <strain evidence="4">Race5_Kim</strain>
    </source>
</reference>